<reference evidence="1" key="4">
    <citation type="submission" date="2011-06" db="EMBL/GenBank/DDBJ databases">
        <authorList>
            <person name="Vereecke D.M."/>
        </authorList>
    </citation>
    <scope>NUCLEOTIDE SEQUENCE</scope>
    <source>
        <strain evidence="1">D188</strain>
        <plasmid evidence="1">pFiD188</plasmid>
    </source>
</reference>
<sequence length="180" mass="18881">MDRADVATPRPGQVVVVLLSEIGTDQISYDQASADIAGSDSGSPASEDAEQVHGRCEFVTPIVAAGRRVGSMCRFPPAGCAPPRGADRLRCGFQQIGLDVEGARQVEHLPPPQSENHLENVVRQLMVRNGWSEAVGGVRSSSKVPLRQAVLHPAMDFAGDGAVRLTVRAAAGTAGSSCVR</sequence>
<reference evidence="1" key="3">
    <citation type="journal article" date="2011" name="Annu. Rev. Phytopathol.">
        <title>A successful bacterial coup d'etat: how Rhodococcus fascians redirects plant development.</title>
        <authorList>
            <person name="Stes E."/>
            <person name="Vandeputte O.M."/>
            <person name="El Jaziri M."/>
            <person name="Holsters M."/>
            <person name="Vereecke D."/>
        </authorList>
    </citation>
    <scope>NUCLEOTIDE SEQUENCE</scope>
    <source>
        <strain evidence="1">D188</strain>
        <plasmid evidence="1">pFiD188</plasmid>
    </source>
</reference>
<dbReference type="EMBL" id="JN093097">
    <property type="protein sequence ID" value="AET25303.1"/>
    <property type="molecule type" value="Genomic_DNA"/>
</dbReference>
<dbReference type="AlphaFoldDB" id="G8JZ32"/>
<proteinExistence type="predicted"/>
<reference evidence="1" key="1">
    <citation type="journal article" date="2009" name="Proc. Natl. Acad. Sci. U.S.A.">
        <title>Identification of Rhodococcus fascians cytokinins and their modus operandi to reshape the plant.</title>
        <authorList>
            <person name="Pertry I."/>
            <person name="Vaclavikova K."/>
            <person name="Depuydt S."/>
            <person name="Galuszka P."/>
            <person name="Spichal L."/>
            <person name="Temmerman W."/>
            <person name="Stes E."/>
            <person name="Schmulling T."/>
            <person name="Kakimoto T."/>
            <person name="Van Montagu M.C."/>
            <person name="Strnad M."/>
            <person name="Holsters M."/>
            <person name="Tarkowski P."/>
            <person name="Vereecke D."/>
        </authorList>
    </citation>
    <scope>NUCLEOTIDE SEQUENCE</scope>
    <source>
        <strain evidence="1">D188</strain>
        <plasmid evidence="1">pFiD188</plasmid>
    </source>
</reference>
<name>G8JZ32_RHOFA</name>
<organism evidence="1">
    <name type="scientific">Rhodococcoides fascians D188</name>
    <dbReference type="NCBI Taxonomy" id="1051973"/>
    <lineage>
        <taxon>Bacteria</taxon>
        <taxon>Bacillati</taxon>
        <taxon>Actinomycetota</taxon>
        <taxon>Actinomycetes</taxon>
        <taxon>Mycobacteriales</taxon>
        <taxon>Nocardiaceae</taxon>
        <taxon>Rhodococcoides</taxon>
    </lineage>
</organism>
<keyword evidence="1" id="KW-0614">Plasmid</keyword>
<protein>
    <submittedName>
        <fullName evidence="1">Uncharacterized protein</fullName>
    </submittedName>
</protein>
<geneLocation type="plasmid" evidence="1">
    <name>pFiD188</name>
</geneLocation>
<gene>
    <name evidence="1" type="ORF">pFi_167</name>
</gene>
<accession>G8JZ32</accession>
<evidence type="ECO:0000313" key="1">
    <source>
        <dbReference type="EMBL" id="AET25303.1"/>
    </source>
</evidence>
<reference evidence="1" key="5">
    <citation type="journal article" date="2012" name="Mol. Plant Microbe Interact.">
        <title>pFiD188, the linear virulence plasmid of Rhodococcus fascians D188.</title>
        <authorList>
            <person name="Francis I."/>
            <person name="De Keyser A."/>
            <person name="De Backer P."/>
            <person name="Simon-Mateo C."/>
            <person name="Kalkus J."/>
            <person name="Pertry I."/>
            <person name="Ardiles-Diaz W."/>
            <person name="De Rycke R."/>
            <person name="Vandeputte O.M."/>
            <person name="El Jaziri M."/>
            <person name="Holsters M."/>
            <person name="Vereecke D."/>
        </authorList>
    </citation>
    <scope>NUCLEOTIDE SEQUENCE</scope>
    <source>
        <strain evidence="1">D188</strain>
        <plasmid evidence="1">pFiD188</plasmid>
    </source>
</reference>
<reference evidence="1" key="2">
    <citation type="journal article" date="2010" name="Mol. Plant Microbe Interact.">
        <title>Rhodococcus fascians impacts plant development through the dynamic fas-mediated production of a cytokinin mix.</title>
        <authorList>
            <person name="Pertry I."/>
            <person name="Vaclavikova K."/>
            <person name="Gemrotova M."/>
            <person name="Spichal L."/>
            <person name="Galuszka P."/>
            <person name="Depuydt S."/>
            <person name="Temmerman W."/>
            <person name="Stes E."/>
            <person name="De Keyser A."/>
            <person name="Riefler M."/>
            <person name="Biondi S."/>
            <person name="Novak O."/>
            <person name="Schmulling T."/>
            <person name="Strnad M."/>
            <person name="Tarkowski P."/>
            <person name="Holsters M."/>
            <person name="Vereecke D."/>
        </authorList>
    </citation>
    <scope>NUCLEOTIDE SEQUENCE</scope>
    <source>
        <strain evidence="1">D188</strain>
        <plasmid evidence="1">pFiD188</plasmid>
    </source>
</reference>